<proteinExistence type="inferred from homology"/>
<comment type="similarity">
    <text evidence="1">Belongs to the short-chain dehydrogenases/reductases (SDR) family.</text>
</comment>
<dbReference type="Gene3D" id="3.40.50.720">
    <property type="entry name" value="NAD(P)-binding Rossmann-like Domain"/>
    <property type="match status" value="1"/>
</dbReference>
<dbReference type="Proteomes" id="UP000603453">
    <property type="component" value="Unassembled WGS sequence"/>
</dbReference>
<accession>A0A8H7QJB8</accession>
<evidence type="ECO:0000256" key="1">
    <source>
        <dbReference type="ARBA" id="ARBA00006484"/>
    </source>
</evidence>
<dbReference type="InterPro" id="IPR002347">
    <property type="entry name" value="SDR_fam"/>
</dbReference>
<organism evidence="3 4">
    <name type="scientific">Mucor saturninus</name>
    <dbReference type="NCBI Taxonomy" id="64648"/>
    <lineage>
        <taxon>Eukaryota</taxon>
        <taxon>Fungi</taxon>
        <taxon>Fungi incertae sedis</taxon>
        <taxon>Mucoromycota</taxon>
        <taxon>Mucoromycotina</taxon>
        <taxon>Mucoromycetes</taxon>
        <taxon>Mucorales</taxon>
        <taxon>Mucorineae</taxon>
        <taxon>Mucoraceae</taxon>
        <taxon>Mucor</taxon>
    </lineage>
</organism>
<dbReference type="PRINTS" id="PR00081">
    <property type="entry name" value="GDHRDH"/>
</dbReference>
<evidence type="ECO:0008006" key="5">
    <source>
        <dbReference type="Google" id="ProtNLM"/>
    </source>
</evidence>
<dbReference type="EMBL" id="JAEPRD010000225">
    <property type="protein sequence ID" value="KAG2193608.1"/>
    <property type="molecule type" value="Genomic_DNA"/>
</dbReference>
<dbReference type="OrthoDB" id="4131217at2759"/>
<dbReference type="FunFam" id="3.40.50.720:FF:000084">
    <property type="entry name" value="Short-chain dehydrogenase reductase"/>
    <property type="match status" value="1"/>
</dbReference>
<name>A0A8H7QJB8_9FUNG</name>
<keyword evidence="2" id="KW-0560">Oxidoreductase</keyword>
<dbReference type="PANTHER" id="PTHR43180">
    <property type="entry name" value="3-OXOACYL-(ACYL-CARRIER-PROTEIN) REDUCTASE (AFU_ORTHOLOGUE AFUA_6G11210)"/>
    <property type="match status" value="1"/>
</dbReference>
<dbReference type="SUPFAM" id="SSF51735">
    <property type="entry name" value="NAD(P)-binding Rossmann-fold domains"/>
    <property type="match status" value="1"/>
</dbReference>
<dbReference type="InterPro" id="IPR036291">
    <property type="entry name" value="NAD(P)-bd_dom_sf"/>
</dbReference>
<evidence type="ECO:0000313" key="3">
    <source>
        <dbReference type="EMBL" id="KAG2193608.1"/>
    </source>
</evidence>
<evidence type="ECO:0000256" key="2">
    <source>
        <dbReference type="ARBA" id="ARBA00023002"/>
    </source>
</evidence>
<evidence type="ECO:0000313" key="4">
    <source>
        <dbReference type="Proteomes" id="UP000603453"/>
    </source>
</evidence>
<dbReference type="PANTHER" id="PTHR43180:SF66">
    <property type="entry name" value="SHORT-CHAIN DEHYDROGENASE_REDUCTASE FAMILY PROTEIN"/>
    <property type="match status" value="1"/>
</dbReference>
<dbReference type="AlphaFoldDB" id="A0A8H7QJB8"/>
<dbReference type="PRINTS" id="PR00080">
    <property type="entry name" value="SDRFAMILY"/>
</dbReference>
<reference evidence="3" key="1">
    <citation type="submission" date="2020-12" db="EMBL/GenBank/DDBJ databases">
        <title>Metabolic potential, ecology and presence of endohyphal bacteria is reflected in genomic diversity of Mucoromycotina.</title>
        <authorList>
            <person name="Muszewska A."/>
            <person name="Okrasinska A."/>
            <person name="Steczkiewicz K."/>
            <person name="Drgas O."/>
            <person name="Orlowska M."/>
            <person name="Perlinska-Lenart U."/>
            <person name="Aleksandrzak-Piekarczyk T."/>
            <person name="Szatraj K."/>
            <person name="Zielenkiewicz U."/>
            <person name="Pilsyk S."/>
            <person name="Malc E."/>
            <person name="Mieczkowski P."/>
            <person name="Kruszewska J.S."/>
            <person name="Biernat P."/>
            <person name="Pawlowska J."/>
        </authorList>
    </citation>
    <scope>NUCLEOTIDE SEQUENCE</scope>
    <source>
        <strain evidence="3">WA0000017839</strain>
    </source>
</reference>
<dbReference type="Pfam" id="PF13561">
    <property type="entry name" value="adh_short_C2"/>
    <property type="match status" value="1"/>
</dbReference>
<dbReference type="GO" id="GO:0016491">
    <property type="term" value="F:oxidoreductase activity"/>
    <property type="evidence" value="ECO:0007669"/>
    <property type="project" value="UniProtKB-KW"/>
</dbReference>
<dbReference type="CDD" id="cd05233">
    <property type="entry name" value="SDR_c"/>
    <property type="match status" value="1"/>
</dbReference>
<gene>
    <name evidence="3" type="ORF">INT47_012986</name>
</gene>
<comment type="caution">
    <text evidence="3">The sequence shown here is derived from an EMBL/GenBank/DDBJ whole genome shotgun (WGS) entry which is preliminary data.</text>
</comment>
<keyword evidence="4" id="KW-1185">Reference proteome</keyword>
<protein>
    <recommendedName>
        <fullName evidence="5">NAD(P)-binding protein</fullName>
    </recommendedName>
</protein>
<sequence>MTAKATDRVSQIMSHLAQVTPSLQDKVCIVTGAGSIHGIGRASVFALAKRGPKAIYVSDLTLDNLQELAKDIEGMGVACYARAVDAASPSAVTGIIDEAMKTFGRLDVFFANAGVASGDRIQDETAESFMRMMRINALSCFLAIKHAGEAMGVTGPGKAYSGGSIICTASVAGIRSGAGSPEYSASKAAVINLCQTSAYQYAGKDIRVNAICPGLIETGMTKSTFDYARERGSAHKIGQLNPTKRYGVSSEIAHMVAFLASDEATYINGQAIAIDGGLSASHPVVPGKSH</sequence>